<evidence type="ECO:0000256" key="8">
    <source>
        <dbReference type="ARBA" id="ARBA00040342"/>
    </source>
</evidence>
<dbReference type="EC" id="3.1.3.57" evidence="15"/>
<dbReference type="EC" id="3.1.3.7" evidence="3"/>
<dbReference type="EMBL" id="OA887497">
    <property type="protein sequence ID" value="CAD7283462.1"/>
    <property type="molecule type" value="Genomic_DNA"/>
</dbReference>
<dbReference type="InterPro" id="IPR050725">
    <property type="entry name" value="CysQ/Inositol_MonoPase"/>
</dbReference>
<evidence type="ECO:0000256" key="4">
    <source>
        <dbReference type="ARBA" id="ARBA00022671"/>
    </source>
</evidence>
<dbReference type="GO" id="GO:0046872">
    <property type="term" value="F:metal ion binding"/>
    <property type="evidence" value="ECO:0007669"/>
    <property type="project" value="UniProtKB-KW"/>
</dbReference>
<dbReference type="Gene3D" id="3.40.190.80">
    <property type="match status" value="1"/>
</dbReference>
<dbReference type="InterPro" id="IPR020550">
    <property type="entry name" value="Inositol_monophosphatase_CS"/>
</dbReference>
<comment type="catalytic activity">
    <reaction evidence="10">
        <text>1D-myo-inositol 1,3,4-trisphosphate + H2O = 1D-myo-inositol 3,4-bisphosphate + phosphate</text>
        <dbReference type="Rhea" id="RHEA:70319"/>
        <dbReference type="ChEBI" id="CHEBI:15377"/>
        <dbReference type="ChEBI" id="CHEBI:43474"/>
        <dbReference type="ChEBI" id="CHEBI:58414"/>
        <dbReference type="ChEBI" id="CHEBI:83241"/>
    </reaction>
    <physiologicalReaction direction="left-to-right" evidence="10">
        <dbReference type="Rhea" id="RHEA:70320"/>
    </physiologicalReaction>
</comment>
<dbReference type="AlphaFoldDB" id="A0A7R9BZU5"/>
<accession>A0A7R9BZU5</accession>
<protein>
    <recommendedName>
        <fullName evidence="8">3'(2'),5'-bisphosphate nucleotidase 1</fullName>
        <ecNumber evidence="15">3.1.3.57</ecNumber>
        <ecNumber evidence="3">3.1.3.7</ecNumber>
    </recommendedName>
    <alternativeName>
        <fullName evidence="16">3'-phosphoadenosine 5'-phosphate phosphatase</fullName>
    </alternativeName>
    <alternativeName>
        <fullName evidence="9">Bisphosphate 3'-nucleotidase 1</fullName>
    </alternativeName>
    <alternativeName>
        <fullName evidence="17">Inositol-polyphosphate 1-phosphatase</fullName>
    </alternativeName>
</protein>
<evidence type="ECO:0000256" key="5">
    <source>
        <dbReference type="ARBA" id="ARBA00022723"/>
    </source>
</evidence>
<dbReference type="GO" id="GO:0004441">
    <property type="term" value="F:inositol-1,4-bisphosphate 1-phosphatase activity"/>
    <property type="evidence" value="ECO:0007669"/>
    <property type="project" value="UniProtKB-EC"/>
</dbReference>
<dbReference type="InterPro" id="IPR000760">
    <property type="entry name" value="Inositol_monophosphatase-like"/>
</dbReference>
<dbReference type="FunFam" id="3.40.190.80:FF:000006">
    <property type="entry name" value="Bisphosphate nucleotidase 1"/>
    <property type="match status" value="1"/>
</dbReference>
<dbReference type="Pfam" id="PF00459">
    <property type="entry name" value="Inositol_P"/>
    <property type="match status" value="1"/>
</dbReference>
<keyword evidence="6" id="KW-0378">Hydrolase</keyword>
<feature type="binding site" evidence="18">
    <location>
        <position position="81"/>
    </location>
    <ligand>
        <name>Mg(2+)</name>
        <dbReference type="ChEBI" id="CHEBI:18420"/>
        <label>1</label>
        <note>catalytic</note>
    </ligand>
</feature>
<organism evidence="19">
    <name type="scientific">Notodromas monacha</name>
    <dbReference type="NCBI Taxonomy" id="399045"/>
    <lineage>
        <taxon>Eukaryota</taxon>
        <taxon>Metazoa</taxon>
        <taxon>Ecdysozoa</taxon>
        <taxon>Arthropoda</taxon>
        <taxon>Crustacea</taxon>
        <taxon>Oligostraca</taxon>
        <taxon>Ostracoda</taxon>
        <taxon>Podocopa</taxon>
        <taxon>Podocopida</taxon>
        <taxon>Cypridocopina</taxon>
        <taxon>Cypridoidea</taxon>
        <taxon>Cyprididae</taxon>
        <taxon>Notodromas</taxon>
    </lineage>
</organism>
<comment type="catalytic activity">
    <reaction evidence="12">
        <text>1D-myo-inositol 1,4-bisphosphate + H2O = 1D-myo-inositol 4-phosphate + phosphate</text>
        <dbReference type="Rhea" id="RHEA:15553"/>
        <dbReference type="ChEBI" id="CHEBI:15377"/>
        <dbReference type="ChEBI" id="CHEBI:43474"/>
        <dbReference type="ChEBI" id="CHEBI:58282"/>
        <dbReference type="ChEBI" id="CHEBI:58469"/>
        <dbReference type="EC" id="3.1.3.57"/>
    </reaction>
    <physiologicalReaction direction="left-to-right" evidence="12">
        <dbReference type="Rhea" id="RHEA:15554"/>
    </physiologicalReaction>
</comment>
<evidence type="ECO:0000256" key="2">
    <source>
        <dbReference type="ARBA" id="ARBA00009759"/>
    </source>
</evidence>
<comment type="similarity">
    <text evidence="2">Belongs to the inositol monophosphatase superfamily.</text>
</comment>
<dbReference type="Gene3D" id="3.30.540.10">
    <property type="entry name" value="Fructose-1,6-Bisphosphatase, subunit A, domain 1"/>
    <property type="match status" value="1"/>
</dbReference>
<dbReference type="PANTHER" id="PTHR43028:SF5">
    <property type="entry name" value="3'(2'),5'-BISPHOSPHATE NUCLEOTIDASE 1"/>
    <property type="match status" value="1"/>
</dbReference>
<comment type="catalytic activity">
    <reaction evidence="14">
        <text>3'-phosphoadenylyl sulfate + H2O = adenosine 5'-phosphosulfate + phosphate</text>
        <dbReference type="Rhea" id="RHEA:77639"/>
        <dbReference type="ChEBI" id="CHEBI:15377"/>
        <dbReference type="ChEBI" id="CHEBI:43474"/>
        <dbReference type="ChEBI" id="CHEBI:58243"/>
        <dbReference type="ChEBI" id="CHEBI:58339"/>
        <dbReference type="EC" id="3.1.3.7"/>
    </reaction>
    <physiologicalReaction direction="left-to-right" evidence="14">
        <dbReference type="Rhea" id="RHEA:77640"/>
    </physiologicalReaction>
</comment>
<comment type="catalytic activity">
    <reaction evidence="11">
        <text>adenosine 2',5'-bisphosphate + H2O = AMP + phosphate</text>
        <dbReference type="Rhea" id="RHEA:77643"/>
        <dbReference type="ChEBI" id="CHEBI:15377"/>
        <dbReference type="ChEBI" id="CHEBI:43474"/>
        <dbReference type="ChEBI" id="CHEBI:194156"/>
        <dbReference type="ChEBI" id="CHEBI:456215"/>
        <dbReference type="EC" id="3.1.3.7"/>
    </reaction>
    <physiologicalReaction direction="left-to-right" evidence="11">
        <dbReference type="Rhea" id="RHEA:77644"/>
    </physiologicalReaction>
</comment>
<proteinExistence type="inferred from homology"/>
<keyword evidence="20" id="KW-1185">Reference proteome</keyword>
<evidence type="ECO:0000256" key="9">
    <source>
        <dbReference type="ARBA" id="ARBA00041815"/>
    </source>
</evidence>
<feature type="binding site" evidence="18">
    <location>
        <position position="263"/>
    </location>
    <ligand>
        <name>Mg(2+)</name>
        <dbReference type="ChEBI" id="CHEBI:18420"/>
        <label>1</label>
        <note>catalytic</note>
    </ligand>
</feature>
<evidence type="ECO:0000256" key="12">
    <source>
        <dbReference type="ARBA" id="ARBA00044478"/>
    </source>
</evidence>
<dbReference type="PANTHER" id="PTHR43028">
    <property type="entry name" value="3'(2'),5'-BISPHOSPHATE NUCLEOTIDASE 1"/>
    <property type="match status" value="1"/>
</dbReference>
<reference evidence="19" key="1">
    <citation type="submission" date="2020-11" db="EMBL/GenBank/DDBJ databases">
        <authorList>
            <person name="Tran Van P."/>
        </authorList>
    </citation>
    <scope>NUCLEOTIDE SEQUENCE</scope>
</reference>
<evidence type="ECO:0000256" key="1">
    <source>
        <dbReference type="ARBA" id="ARBA00001946"/>
    </source>
</evidence>
<keyword evidence="7 18" id="KW-0460">Magnesium</keyword>
<dbReference type="GO" id="GO:0046854">
    <property type="term" value="P:phosphatidylinositol phosphate biosynthetic process"/>
    <property type="evidence" value="ECO:0007669"/>
    <property type="project" value="InterPro"/>
</dbReference>
<evidence type="ECO:0000256" key="15">
    <source>
        <dbReference type="ARBA" id="ARBA00044519"/>
    </source>
</evidence>
<evidence type="ECO:0000256" key="11">
    <source>
        <dbReference type="ARBA" id="ARBA00044466"/>
    </source>
</evidence>
<dbReference type="PROSITE" id="PS00630">
    <property type="entry name" value="IMP_2"/>
    <property type="match status" value="1"/>
</dbReference>
<evidence type="ECO:0000256" key="7">
    <source>
        <dbReference type="ARBA" id="ARBA00022842"/>
    </source>
</evidence>
<evidence type="ECO:0000256" key="17">
    <source>
        <dbReference type="ARBA" id="ARBA00044554"/>
    </source>
</evidence>
<gene>
    <name evidence="19" type="ORF">NMOB1V02_LOCUS11077</name>
</gene>
<keyword evidence="5 18" id="KW-0479">Metal-binding</keyword>
<evidence type="ECO:0000256" key="10">
    <source>
        <dbReference type="ARBA" id="ARBA00044465"/>
    </source>
</evidence>
<sequence length="326" mass="35149">MAAALNTSIPFILRLVHRSIAAAHQAGLEIRKLLESGDVEALSKPGHDGELDVYTAADLSSQGIIESSISDIFPVIKIIGEEDDRVRDLVQRCELKPVLETVFDPFEGKECPDALKSVNVEDVVVWLGLVEHVTILIGVALMGKPVAGIVHQPFWKSLGNDKELVGRTVWGICGMGIGETVGTLGTPTVLTCHPFQAIERAASSKTIVVTSRSHQAPHVVKASESITPDEVIYAGGCGNKVLMLLEGKANYYVYPSSGCKKWDTCGPEVLLNEAGGLLTDVFGSRYDYSPDVEHLNRLGVIASVCPDAQKRILCKIPEDVKIKLKG</sequence>
<dbReference type="EMBL" id="CAJPEX010005460">
    <property type="protein sequence ID" value="CAG0923614.1"/>
    <property type="molecule type" value="Genomic_DNA"/>
</dbReference>
<evidence type="ECO:0000313" key="20">
    <source>
        <dbReference type="Proteomes" id="UP000678499"/>
    </source>
</evidence>
<evidence type="ECO:0000313" key="19">
    <source>
        <dbReference type="EMBL" id="CAD7283462.1"/>
    </source>
</evidence>
<evidence type="ECO:0000256" key="3">
    <source>
        <dbReference type="ARBA" id="ARBA00012633"/>
    </source>
</evidence>
<evidence type="ECO:0000256" key="16">
    <source>
        <dbReference type="ARBA" id="ARBA00044544"/>
    </source>
</evidence>
<comment type="catalytic activity">
    <reaction evidence="13">
        <text>adenosine 3',5'-bisphosphate + H2O = AMP + phosphate</text>
        <dbReference type="Rhea" id="RHEA:10040"/>
        <dbReference type="ChEBI" id="CHEBI:15377"/>
        <dbReference type="ChEBI" id="CHEBI:43474"/>
        <dbReference type="ChEBI" id="CHEBI:58343"/>
        <dbReference type="ChEBI" id="CHEBI:456215"/>
        <dbReference type="EC" id="3.1.3.7"/>
    </reaction>
    <physiologicalReaction direction="left-to-right" evidence="13">
        <dbReference type="Rhea" id="RHEA:10041"/>
    </physiologicalReaction>
</comment>
<comment type="cofactor">
    <cofactor evidence="1 18">
        <name>Mg(2+)</name>
        <dbReference type="ChEBI" id="CHEBI:18420"/>
    </cofactor>
</comment>
<dbReference type="GO" id="GO:0008441">
    <property type="term" value="F:3'(2'),5'-bisphosphate nucleotidase activity"/>
    <property type="evidence" value="ECO:0007669"/>
    <property type="project" value="UniProtKB-EC"/>
</dbReference>
<evidence type="ECO:0000256" key="13">
    <source>
        <dbReference type="ARBA" id="ARBA00044479"/>
    </source>
</evidence>
<dbReference type="OrthoDB" id="411145at2759"/>
<keyword evidence="4" id="KW-0452">Lithium</keyword>
<evidence type="ECO:0000256" key="6">
    <source>
        <dbReference type="ARBA" id="ARBA00022801"/>
    </source>
</evidence>
<name>A0A7R9BZU5_9CRUS</name>
<evidence type="ECO:0000256" key="14">
    <source>
        <dbReference type="ARBA" id="ARBA00044484"/>
    </source>
</evidence>
<dbReference type="Proteomes" id="UP000678499">
    <property type="component" value="Unassembled WGS sequence"/>
</dbReference>
<dbReference type="SUPFAM" id="SSF56655">
    <property type="entry name" value="Carbohydrate phosphatase"/>
    <property type="match status" value="1"/>
</dbReference>
<evidence type="ECO:0000256" key="18">
    <source>
        <dbReference type="PIRSR" id="PIRSR600760-2"/>
    </source>
</evidence>